<comment type="caution">
    <text evidence="3">The sequence shown here is derived from an EMBL/GenBank/DDBJ whole genome shotgun (WGS) entry which is preliminary data.</text>
</comment>
<sequence length="317" mass="35281">MKFSFLPYLLAMNRCHLVKGLLLASISFCTLSLTSCAQEVYQSNQVLKDVEILAADSMGGRLPNTPGHAKAQQYLVQRFQRIGLTPIGPEYQHAFTFTTRNNATPQPGVNLVGMIPGTSDKVLVITAHYDHVGTRNGKIYNGADDDASGIGAILALATHFQKQKPQHTLVFVAFDAEEQGLAGSKAFVANLPLAKDRILLNVNLDMVSISEKNELYAAGTYHYPYLKPLLEQVKVPQGLHLRLGHDRPEQGPNDWTLQSDHGSFHKAQIPFLYFGVEDHPHYHQETDEFKNIHQAFYLKAVETILQAVQVLDKQLPL</sequence>
<dbReference type="PANTHER" id="PTHR12147:SF26">
    <property type="entry name" value="PEPTIDASE M28 DOMAIN-CONTAINING PROTEIN"/>
    <property type="match status" value="1"/>
</dbReference>
<dbReference type="Proteomes" id="UP001570846">
    <property type="component" value="Unassembled WGS sequence"/>
</dbReference>
<keyword evidence="1" id="KW-0732">Signal</keyword>
<dbReference type="PANTHER" id="PTHR12147">
    <property type="entry name" value="METALLOPEPTIDASE M28 FAMILY MEMBER"/>
    <property type="match status" value="1"/>
</dbReference>
<dbReference type="InterPro" id="IPR045175">
    <property type="entry name" value="M28_fam"/>
</dbReference>
<name>A0ABV4RHS2_9BACT</name>
<dbReference type="SUPFAM" id="SSF53187">
    <property type="entry name" value="Zn-dependent exopeptidases"/>
    <property type="match status" value="1"/>
</dbReference>
<dbReference type="Gene3D" id="3.40.630.10">
    <property type="entry name" value="Zn peptidases"/>
    <property type="match status" value="1"/>
</dbReference>
<feature type="chain" id="PRO_5046476027" evidence="1">
    <location>
        <begin position="38"/>
        <end position="317"/>
    </location>
</feature>
<dbReference type="InterPro" id="IPR007484">
    <property type="entry name" value="Peptidase_M28"/>
</dbReference>
<keyword evidence="4" id="KW-1185">Reference proteome</keyword>
<evidence type="ECO:0000313" key="3">
    <source>
        <dbReference type="EMBL" id="MFA1772683.1"/>
    </source>
</evidence>
<dbReference type="Pfam" id="PF04389">
    <property type="entry name" value="Peptidase_M28"/>
    <property type="match status" value="1"/>
</dbReference>
<feature type="signal peptide" evidence="1">
    <location>
        <begin position="1"/>
        <end position="37"/>
    </location>
</feature>
<protein>
    <submittedName>
        <fullName evidence="3">M20/M25/M40 family metallo-hydrolase</fullName>
    </submittedName>
</protein>
<dbReference type="EMBL" id="JBGOGF010000008">
    <property type="protein sequence ID" value="MFA1772683.1"/>
    <property type="molecule type" value="Genomic_DNA"/>
</dbReference>
<feature type="domain" description="Peptidase M28" evidence="2">
    <location>
        <begin position="110"/>
        <end position="307"/>
    </location>
</feature>
<dbReference type="RefSeq" id="WP_225840620.1">
    <property type="nucleotide sequence ID" value="NZ_BMMG01000001.1"/>
</dbReference>
<reference evidence="3 4" key="1">
    <citation type="submission" date="2024-08" db="EMBL/GenBank/DDBJ databases">
        <authorList>
            <person name="Wei W."/>
        </authorList>
    </citation>
    <scope>NUCLEOTIDE SEQUENCE [LARGE SCALE GENOMIC DNA]</scope>
    <source>
        <strain evidence="3 4">XU2</strain>
    </source>
</reference>
<proteinExistence type="predicted"/>
<evidence type="ECO:0000256" key="1">
    <source>
        <dbReference type="SAM" id="SignalP"/>
    </source>
</evidence>
<gene>
    <name evidence="3" type="ORF">ACD591_15395</name>
</gene>
<evidence type="ECO:0000259" key="2">
    <source>
        <dbReference type="Pfam" id="PF04389"/>
    </source>
</evidence>
<accession>A0ABV4RHS2</accession>
<organism evidence="3 4">
    <name type="scientific">Rufibacter glacialis</name>
    <dbReference type="NCBI Taxonomy" id="1259555"/>
    <lineage>
        <taxon>Bacteria</taxon>
        <taxon>Pseudomonadati</taxon>
        <taxon>Bacteroidota</taxon>
        <taxon>Cytophagia</taxon>
        <taxon>Cytophagales</taxon>
        <taxon>Hymenobacteraceae</taxon>
        <taxon>Rufibacter</taxon>
    </lineage>
</organism>
<evidence type="ECO:0000313" key="4">
    <source>
        <dbReference type="Proteomes" id="UP001570846"/>
    </source>
</evidence>